<evidence type="ECO:0000256" key="5">
    <source>
        <dbReference type="SAM" id="MobiDB-lite"/>
    </source>
</evidence>
<dbReference type="OrthoDB" id="696085at2759"/>
<name>A0A9R1UN38_LACSA</name>
<dbReference type="Gramene" id="rna-gnl|WGS:NBSK|LSAT_8X83280_mrna">
    <property type="protein sequence ID" value="cds-PLY69109.1"/>
    <property type="gene ID" value="gene-LSAT_8X83280"/>
</dbReference>
<keyword evidence="1" id="KW-0112">Calmodulin-binding</keyword>
<dbReference type="Proteomes" id="UP000235145">
    <property type="component" value="Unassembled WGS sequence"/>
</dbReference>
<dbReference type="EMBL" id="NBSK02000008">
    <property type="protein sequence ID" value="KAJ0190184.1"/>
    <property type="molecule type" value="Genomic_DNA"/>
</dbReference>
<gene>
    <name evidence="7" type="ORF">LSAT_V11C800421870</name>
</gene>
<dbReference type="CDD" id="cd23767">
    <property type="entry name" value="IQCD"/>
    <property type="match status" value="1"/>
</dbReference>
<dbReference type="InterPro" id="IPR000048">
    <property type="entry name" value="IQ_motif_EF-hand-BS"/>
</dbReference>
<dbReference type="SUPFAM" id="SSF52540">
    <property type="entry name" value="P-loop containing nucleoside triphosphate hydrolases"/>
    <property type="match status" value="1"/>
</dbReference>
<evidence type="ECO:0000256" key="3">
    <source>
        <dbReference type="ARBA" id="ARBA00024378"/>
    </source>
</evidence>
<dbReference type="AlphaFoldDB" id="A0A9R1UN38"/>
<dbReference type="PANTHER" id="PTHR32295:SF160">
    <property type="entry name" value="IQ MOTIF, EF-HAND BINDING PROTEIN"/>
    <property type="match status" value="1"/>
</dbReference>
<dbReference type="GO" id="GO:0005516">
    <property type="term" value="F:calmodulin binding"/>
    <property type="evidence" value="ECO:0007669"/>
    <property type="project" value="UniProtKB-KW"/>
</dbReference>
<evidence type="ECO:0000256" key="2">
    <source>
        <dbReference type="ARBA" id="ARBA00024341"/>
    </source>
</evidence>
<comment type="caution">
    <text evidence="7">The sequence shown here is derived from an EMBL/GenBank/DDBJ whole genome shotgun (WGS) entry which is preliminary data.</text>
</comment>
<proteinExistence type="inferred from homology"/>
<evidence type="ECO:0000313" key="7">
    <source>
        <dbReference type="EMBL" id="KAJ0190184.1"/>
    </source>
</evidence>
<dbReference type="Pfam" id="PF00612">
    <property type="entry name" value="IQ"/>
    <property type="match status" value="2"/>
</dbReference>
<comment type="function">
    <text evidence="4">May be involved in cooperative interactions with calmodulins or calmodulin-like proteins. Recruits calmodulin proteins to microtubules, thus being a potential scaffold in cellular signaling and trafficking. May associate with nucleic acids and regulate gene expression at the transcriptional or post-transcriptional level.</text>
</comment>
<comment type="subunit">
    <text evidence="3">Binds to multiple calmodulin (CaM) in the presence of Ca(2+) and CaM-like proteins.</text>
</comment>
<dbReference type="Pfam" id="PF13178">
    <property type="entry name" value="DUF4005"/>
    <property type="match status" value="1"/>
</dbReference>
<feature type="compositionally biased region" description="Polar residues" evidence="5">
    <location>
        <begin position="224"/>
        <end position="234"/>
    </location>
</feature>
<dbReference type="InterPro" id="IPR027417">
    <property type="entry name" value="P-loop_NTPase"/>
</dbReference>
<protein>
    <recommendedName>
        <fullName evidence="6">DUF4005 domain-containing protein</fullName>
    </recommendedName>
</protein>
<keyword evidence="8" id="KW-1185">Reference proteome</keyword>
<dbReference type="PANTHER" id="PTHR32295">
    <property type="entry name" value="IQ-DOMAIN 5-RELATED"/>
    <property type="match status" value="1"/>
</dbReference>
<evidence type="ECO:0000313" key="8">
    <source>
        <dbReference type="Proteomes" id="UP000235145"/>
    </source>
</evidence>
<evidence type="ECO:0000256" key="1">
    <source>
        <dbReference type="ARBA" id="ARBA00022860"/>
    </source>
</evidence>
<reference evidence="7 8" key="1">
    <citation type="journal article" date="2017" name="Nat. Commun.">
        <title>Genome assembly with in vitro proximity ligation data and whole-genome triplication in lettuce.</title>
        <authorList>
            <person name="Reyes-Chin-Wo S."/>
            <person name="Wang Z."/>
            <person name="Yang X."/>
            <person name="Kozik A."/>
            <person name="Arikit S."/>
            <person name="Song C."/>
            <person name="Xia L."/>
            <person name="Froenicke L."/>
            <person name="Lavelle D.O."/>
            <person name="Truco M.J."/>
            <person name="Xia R."/>
            <person name="Zhu S."/>
            <person name="Xu C."/>
            <person name="Xu H."/>
            <person name="Xu X."/>
            <person name="Cox K."/>
            <person name="Korf I."/>
            <person name="Meyers B.C."/>
            <person name="Michelmore R.W."/>
        </authorList>
    </citation>
    <scope>NUCLEOTIDE SEQUENCE [LARGE SCALE GENOMIC DNA]</scope>
    <source>
        <strain evidence="8">cv. Salinas</strain>
        <tissue evidence="7">Seedlings</tissue>
    </source>
</reference>
<evidence type="ECO:0000259" key="6">
    <source>
        <dbReference type="Pfam" id="PF13178"/>
    </source>
</evidence>
<evidence type="ECO:0000256" key="4">
    <source>
        <dbReference type="ARBA" id="ARBA00045534"/>
    </source>
</evidence>
<comment type="similarity">
    <text evidence="2">Belongs to the IQD family.</text>
</comment>
<dbReference type="InterPro" id="IPR025064">
    <property type="entry name" value="DUF4005"/>
</dbReference>
<organism evidence="7 8">
    <name type="scientific">Lactuca sativa</name>
    <name type="common">Garden lettuce</name>
    <dbReference type="NCBI Taxonomy" id="4236"/>
    <lineage>
        <taxon>Eukaryota</taxon>
        <taxon>Viridiplantae</taxon>
        <taxon>Streptophyta</taxon>
        <taxon>Embryophyta</taxon>
        <taxon>Tracheophyta</taxon>
        <taxon>Spermatophyta</taxon>
        <taxon>Magnoliopsida</taxon>
        <taxon>eudicotyledons</taxon>
        <taxon>Gunneridae</taxon>
        <taxon>Pentapetalae</taxon>
        <taxon>asterids</taxon>
        <taxon>campanulids</taxon>
        <taxon>Asterales</taxon>
        <taxon>Asteraceae</taxon>
        <taxon>Cichorioideae</taxon>
        <taxon>Cichorieae</taxon>
        <taxon>Lactucinae</taxon>
        <taxon>Lactuca</taxon>
    </lineage>
</organism>
<feature type="region of interest" description="Disordered" evidence="5">
    <location>
        <begin position="215"/>
        <end position="253"/>
    </location>
</feature>
<sequence length="321" mass="36671">MGKKRSWFGFLKRLLICKAQSTKEKGAKKSRWCFGMLKTSRHYHALETPDQAKVNDHKEEQKQHTLALTVAMTAAAEAAVAAANAAAELARLVRSPQDLEWRTRYEAAIKIQSFYRSHLARKALIGLRGVVKLQAVIRSQIVRRKFLNILKNTQRSKVHQIWVPTFDKICKIGIDKQDLCSPRMSIRRNGNVLEDPIKSNQMYETQKKLRFRDKNHIEEEHHSSPSFRSRMSNNGKRHYHLSPDRSDETSLPNSPVFPAYMATTESFMAKARSLSTPRRRISFLDHGYCTTNGSSTGMPMLSSSSSFNGGVKGNYRHMHLL</sequence>
<dbReference type="PROSITE" id="PS50096">
    <property type="entry name" value="IQ"/>
    <property type="match status" value="2"/>
</dbReference>
<feature type="domain" description="DUF4005" evidence="6">
    <location>
        <begin position="214"/>
        <end position="288"/>
    </location>
</feature>
<accession>A0A9R1UN38</accession>